<evidence type="ECO:0000256" key="3">
    <source>
        <dbReference type="ARBA" id="ARBA00022448"/>
    </source>
</evidence>
<evidence type="ECO:0000256" key="8">
    <source>
        <dbReference type="SAM" id="MobiDB-lite"/>
    </source>
</evidence>
<feature type="transmembrane region" description="Helical" evidence="9">
    <location>
        <begin position="260"/>
        <end position="283"/>
    </location>
</feature>
<dbReference type="FunCoup" id="A0A067NCT4">
    <property type="interactions" value="301"/>
</dbReference>
<comment type="similarity">
    <text evidence="2 7">Belongs to the major facilitator superfamily. Proton-dependent oligopeptide transporter (POT/PTR) (TC 2.A.17) family.</text>
</comment>
<protein>
    <submittedName>
        <fullName evidence="10">Uncharacterized protein</fullName>
    </submittedName>
</protein>
<keyword evidence="5 9" id="KW-1133">Transmembrane helix</keyword>
<sequence>MEMSKIARSPGAAVEDDEKFDHDCPMTVHDVEHEDDWVYPTDEQRQTLRHVSGPIPWAAWLVVIVEFAERFSYYGTVGPFQNYIQNPLPRGGNGAGAPPHHTEMRPGALGKGQQAATGLTTFNSFFAYVTPILGAILSDAYWGKLKTINVFVIICGIGHLVLLFTSLPTVLQHHANGAYGGLIVSLVVIAVGSGGIKSNVSPLVAEQITETRACVRILKSGEHVVVDPDLTIQRVFMYFYMMINIGSLASIATSEAEINIGYWAAYFIPTALYLVIPAVMFAGRNIYVNYPPRGSVHLEAYRVLREVYSGVWSFNPAKTWRKLQDPNKWDKARPSIVGGGDIERTGKIFAGMSQSSFIPTWDDTFVDEMRRTWNAVKVFVFFPLFWIPYHQMQTNLVSQAGTMSTHGVPNDILINIDPIAIIILIPIIDQLVYPGLRRLGWNVRPIQRMTLGFLFAAFGMAYTAVLQHYIYKTSPCGQHASSAACASRPSPLSVWLQTPSYVLIAISEIFASITGLEYAYTKAPLRMKSLVLAAYLLMTAVSNGISEALIPVSMDPYLMWNYAGSGIAVFIAGIVFYIVFRHLDDEEEAANEIGRRGRNN</sequence>
<evidence type="ECO:0000256" key="5">
    <source>
        <dbReference type="ARBA" id="ARBA00022989"/>
    </source>
</evidence>
<feature type="transmembrane region" description="Helical" evidence="9">
    <location>
        <begin position="453"/>
        <end position="471"/>
    </location>
</feature>
<evidence type="ECO:0000313" key="10">
    <source>
        <dbReference type="EMBL" id="KDQ21922.1"/>
    </source>
</evidence>
<dbReference type="SUPFAM" id="SSF103473">
    <property type="entry name" value="MFS general substrate transporter"/>
    <property type="match status" value="1"/>
</dbReference>
<evidence type="ECO:0000256" key="1">
    <source>
        <dbReference type="ARBA" id="ARBA00004141"/>
    </source>
</evidence>
<name>A0A067NCT4_BOTB1</name>
<dbReference type="GO" id="GO:0005886">
    <property type="term" value="C:plasma membrane"/>
    <property type="evidence" value="ECO:0007669"/>
    <property type="project" value="UniProtKB-ARBA"/>
</dbReference>
<reference evidence="11" key="1">
    <citation type="journal article" date="2014" name="Proc. Natl. Acad. Sci. U.S.A.">
        <title>Extensive sampling of basidiomycete genomes demonstrates inadequacy of the white-rot/brown-rot paradigm for wood decay fungi.</title>
        <authorList>
            <person name="Riley R."/>
            <person name="Salamov A.A."/>
            <person name="Brown D.W."/>
            <person name="Nagy L.G."/>
            <person name="Floudas D."/>
            <person name="Held B.W."/>
            <person name="Levasseur A."/>
            <person name="Lombard V."/>
            <person name="Morin E."/>
            <person name="Otillar R."/>
            <person name="Lindquist E.A."/>
            <person name="Sun H."/>
            <person name="LaButti K.M."/>
            <person name="Schmutz J."/>
            <person name="Jabbour D."/>
            <person name="Luo H."/>
            <person name="Baker S.E."/>
            <person name="Pisabarro A.G."/>
            <person name="Walton J.D."/>
            <person name="Blanchette R.A."/>
            <person name="Henrissat B."/>
            <person name="Martin F."/>
            <person name="Cullen D."/>
            <person name="Hibbett D.S."/>
            <person name="Grigoriev I.V."/>
        </authorList>
    </citation>
    <scope>NUCLEOTIDE SEQUENCE [LARGE SCALE GENOMIC DNA]</scope>
    <source>
        <strain evidence="11">FD-172 SS1</strain>
    </source>
</reference>
<evidence type="ECO:0000256" key="9">
    <source>
        <dbReference type="SAM" id="Phobius"/>
    </source>
</evidence>
<feature type="transmembrane region" description="Helical" evidence="9">
    <location>
        <begin position="532"/>
        <end position="554"/>
    </location>
</feature>
<keyword evidence="11" id="KW-1185">Reference proteome</keyword>
<feature type="region of interest" description="Disordered" evidence="8">
    <location>
        <begin position="1"/>
        <end position="22"/>
    </location>
</feature>
<feature type="transmembrane region" description="Helical" evidence="9">
    <location>
        <begin position="235"/>
        <end position="254"/>
    </location>
</feature>
<dbReference type="Proteomes" id="UP000027195">
    <property type="component" value="Unassembled WGS sequence"/>
</dbReference>
<feature type="region of interest" description="Disordered" evidence="8">
    <location>
        <begin position="91"/>
        <end position="110"/>
    </location>
</feature>
<dbReference type="FunFam" id="1.20.1250.20:FF:000085">
    <property type="entry name" value="MFS peptide transporter Ptr2"/>
    <property type="match status" value="1"/>
</dbReference>
<accession>A0A067NCT4</accession>
<feature type="transmembrane region" description="Helical" evidence="9">
    <location>
        <begin position="150"/>
        <end position="171"/>
    </location>
</feature>
<dbReference type="PROSITE" id="PS01023">
    <property type="entry name" value="PTR2_2"/>
    <property type="match status" value="1"/>
</dbReference>
<gene>
    <name evidence="10" type="ORF">BOTBODRAFT_26326</name>
</gene>
<dbReference type="InterPro" id="IPR036259">
    <property type="entry name" value="MFS_trans_sf"/>
</dbReference>
<evidence type="ECO:0000256" key="7">
    <source>
        <dbReference type="RuleBase" id="RU003755"/>
    </source>
</evidence>
<dbReference type="HOGENOM" id="CLU_004790_4_1_1"/>
<dbReference type="AlphaFoldDB" id="A0A067NCT4"/>
<dbReference type="InterPro" id="IPR018456">
    <property type="entry name" value="PTR2_symporter_CS"/>
</dbReference>
<feature type="transmembrane region" description="Helical" evidence="9">
    <location>
        <begin position="560"/>
        <end position="580"/>
    </location>
</feature>
<feature type="transmembrane region" description="Helical" evidence="9">
    <location>
        <begin position="501"/>
        <end position="520"/>
    </location>
</feature>
<feature type="transmembrane region" description="Helical" evidence="9">
    <location>
        <begin position="177"/>
        <end position="196"/>
    </location>
</feature>
<dbReference type="GO" id="GO:0071916">
    <property type="term" value="F:dipeptide transmembrane transporter activity"/>
    <property type="evidence" value="ECO:0007669"/>
    <property type="project" value="UniProtKB-ARBA"/>
</dbReference>
<dbReference type="PROSITE" id="PS01022">
    <property type="entry name" value="PTR2_1"/>
    <property type="match status" value="1"/>
</dbReference>
<dbReference type="Pfam" id="PF00854">
    <property type="entry name" value="PTR2"/>
    <property type="match status" value="1"/>
</dbReference>
<evidence type="ECO:0000256" key="6">
    <source>
        <dbReference type="ARBA" id="ARBA00023136"/>
    </source>
</evidence>
<comment type="subcellular location">
    <subcellularLocation>
        <location evidence="1 7">Membrane</location>
        <topology evidence="1 7">Multi-pass membrane protein</topology>
    </subcellularLocation>
</comment>
<proteinExistence type="inferred from homology"/>
<dbReference type="PANTHER" id="PTHR11654">
    <property type="entry name" value="OLIGOPEPTIDE TRANSPORTER-RELATED"/>
    <property type="match status" value="1"/>
</dbReference>
<dbReference type="Gene3D" id="1.20.1250.20">
    <property type="entry name" value="MFS general substrate transporter like domains"/>
    <property type="match status" value="1"/>
</dbReference>
<keyword evidence="3 7" id="KW-0813">Transport</keyword>
<dbReference type="InParanoid" id="A0A067NCT4"/>
<feature type="transmembrane region" description="Helical" evidence="9">
    <location>
        <begin position="412"/>
        <end position="432"/>
    </location>
</feature>
<dbReference type="EMBL" id="KL198016">
    <property type="protein sequence ID" value="KDQ21922.1"/>
    <property type="molecule type" value="Genomic_DNA"/>
</dbReference>
<dbReference type="InterPro" id="IPR000109">
    <property type="entry name" value="POT_fam"/>
</dbReference>
<evidence type="ECO:0000256" key="4">
    <source>
        <dbReference type="ARBA" id="ARBA00022692"/>
    </source>
</evidence>
<evidence type="ECO:0000256" key="2">
    <source>
        <dbReference type="ARBA" id="ARBA00005982"/>
    </source>
</evidence>
<dbReference type="OrthoDB" id="8904098at2759"/>
<keyword evidence="4 7" id="KW-0812">Transmembrane</keyword>
<keyword evidence="6 9" id="KW-0472">Membrane</keyword>
<evidence type="ECO:0000313" key="11">
    <source>
        <dbReference type="Proteomes" id="UP000027195"/>
    </source>
</evidence>
<organism evidence="10 11">
    <name type="scientific">Botryobasidium botryosum (strain FD-172 SS1)</name>
    <dbReference type="NCBI Taxonomy" id="930990"/>
    <lineage>
        <taxon>Eukaryota</taxon>
        <taxon>Fungi</taxon>
        <taxon>Dikarya</taxon>
        <taxon>Basidiomycota</taxon>
        <taxon>Agaricomycotina</taxon>
        <taxon>Agaricomycetes</taxon>
        <taxon>Cantharellales</taxon>
        <taxon>Botryobasidiaceae</taxon>
        <taxon>Botryobasidium</taxon>
    </lineage>
</organism>